<dbReference type="InterPro" id="IPR050275">
    <property type="entry name" value="PGM_Phosphatase"/>
</dbReference>
<accession>M2TNI5</accession>
<feature type="region of interest" description="Disordered" evidence="3">
    <location>
        <begin position="16"/>
        <end position="39"/>
    </location>
</feature>
<keyword evidence="5" id="KW-1185">Reference proteome</keyword>
<dbReference type="AlphaFoldDB" id="M2TNI5"/>
<evidence type="ECO:0000256" key="2">
    <source>
        <dbReference type="PIRSR" id="PIRSR613078-2"/>
    </source>
</evidence>
<feature type="active site" description="Proton donor/acceptor" evidence="1">
    <location>
        <position position="81"/>
    </location>
</feature>
<evidence type="ECO:0000313" key="5">
    <source>
        <dbReference type="Proteomes" id="UP000011717"/>
    </source>
</evidence>
<organism evidence="4 5">
    <name type="scientific">Pacificimonas flava</name>
    <dbReference type="NCBI Taxonomy" id="1234595"/>
    <lineage>
        <taxon>Bacteria</taxon>
        <taxon>Pseudomonadati</taxon>
        <taxon>Pseudomonadota</taxon>
        <taxon>Alphaproteobacteria</taxon>
        <taxon>Sphingomonadales</taxon>
        <taxon>Sphingosinicellaceae</taxon>
        <taxon>Pacificimonas</taxon>
    </lineage>
</organism>
<dbReference type="Gene3D" id="3.40.50.1240">
    <property type="entry name" value="Phosphoglycerate mutase-like"/>
    <property type="match status" value="1"/>
</dbReference>
<sequence length="196" mass="21211">MEAEIFLIRHAPHGDLGTTLTGRGDPDLTQAGRQSAETARTGLPDAFAGIFTSPLPRARQTAAILFQDQPVAVEREEALNEIDFGAWMGRTFAELDADPRWQNWNRARSSAKAPAGESMAAAQARASGFVRDAANRFPGEQIAMVSHSDIIRAILCDFLRLSLDSILNFEVAPLSLSRISAGPHGGRVLSVNERMA</sequence>
<dbReference type="Proteomes" id="UP000011717">
    <property type="component" value="Unassembled WGS sequence"/>
</dbReference>
<reference evidence="4 5" key="1">
    <citation type="journal article" date="2013" name="Genome Announc.">
        <title>Draft Genome Sequence of Strain JLT2015T, Belonging to the Family Sphingomonadaceae of the Alphaproteobacteria.</title>
        <authorList>
            <person name="Tang K."/>
            <person name="Liu K."/>
            <person name="Li S."/>
            <person name="Jiao N."/>
        </authorList>
    </citation>
    <scope>NUCLEOTIDE SEQUENCE [LARGE SCALE GENOMIC DNA]</scope>
    <source>
        <strain evidence="4 5">JLT2015</strain>
    </source>
</reference>
<evidence type="ECO:0000256" key="1">
    <source>
        <dbReference type="PIRSR" id="PIRSR613078-1"/>
    </source>
</evidence>
<feature type="binding site" evidence="2">
    <location>
        <begin position="21"/>
        <end position="22"/>
    </location>
    <ligand>
        <name>substrate</name>
    </ligand>
</feature>
<dbReference type="Pfam" id="PF00300">
    <property type="entry name" value="His_Phos_1"/>
    <property type="match status" value="1"/>
</dbReference>
<protein>
    <submittedName>
        <fullName evidence="4">Phosphoglycerate mutase family</fullName>
    </submittedName>
</protein>
<dbReference type="GO" id="GO:0016791">
    <property type="term" value="F:phosphatase activity"/>
    <property type="evidence" value="ECO:0007669"/>
    <property type="project" value="TreeGrafter"/>
</dbReference>
<dbReference type="PIRSF" id="PIRSF000709">
    <property type="entry name" value="6PFK_2-Ptase"/>
    <property type="match status" value="1"/>
</dbReference>
<dbReference type="SUPFAM" id="SSF53254">
    <property type="entry name" value="Phosphoglycerate mutase-like"/>
    <property type="match status" value="1"/>
</dbReference>
<proteinExistence type="predicted"/>
<feature type="compositionally biased region" description="Low complexity" evidence="3">
    <location>
        <begin position="16"/>
        <end position="29"/>
    </location>
</feature>
<dbReference type="InterPro" id="IPR013078">
    <property type="entry name" value="His_Pase_superF_clade-1"/>
</dbReference>
<dbReference type="EMBL" id="AMRV01000003">
    <property type="protein sequence ID" value="EMD83286.1"/>
    <property type="molecule type" value="Genomic_DNA"/>
</dbReference>
<evidence type="ECO:0000313" key="4">
    <source>
        <dbReference type="EMBL" id="EMD83286.1"/>
    </source>
</evidence>
<name>M2TNI5_9SPHN</name>
<feature type="binding site" evidence="2">
    <location>
        <position position="57"/>
    </location>
    <ligand>
        <name>substrate</name>
    </ligand>
</feature>
<dbReference type="PANTHER" id="PTHR48100">
    <property type="entry name" value="BROAD-SPECIFICITY PHOSPHATASE YOR283W-RELATED"/>
    <property type="match status" value="1"/>
</dbReference>
<dbReference type="CDD" id="cd07067">
    <property type="entry name" value="HP_PGM_like"/>
    <property type="match status" value="1"/>
</dbReference>
<evidence type="ECO:0000256" key="3">
    <source>
        <dbReference type="SAM" id="MobiDB-lite"/>
    </source>
</evidence>
<comment type="caution">
    <text evidence="4">The sequence shown here is derived from an EMBL/GenBank/DDBJ whole genome shotgun (WGS) entry which is preliminary data.</text>
</comment>
<gene>
    <name evidence="4" type="ORF">C725_1187</name>
</gene>
<dbReference type="SMART" id="SM00855">
    <property type="entry name" value="PGAM"/>
    <property type="match status" value="1"/>
</dbReference>
<dbReference type="InterPro" id="IPR029033">
    <property type="entry name" value="His_PPase_superfam"/>
</dbReference>
<feature type="active site" description="Tele-phosphohistidine intermediate" evidence="1">
    <location>
        <position position="10"/>
    </location>
</feature>